<dbReference type="GO" id="GO:0016020">
    <property type="term" value="C:membrane"/>
    <property type="evidence" value="ECO:0007669"/>
    <property type="project" value="InterPro"/>
</dbReference>
<evidence type="ECO:0000256" key="10">
    <source>
        <dbReference type="SAM" id="MobiDB-lite"/>
    </source>
</evidence>
<comment type="subcellular location">
    <subcellularLocation>
        <location evidence="1">Endomembrane system</location>
        <topology evidence="1">Multi-pass membrane protein</topology>
    </subcellularLocation>
</comment>
<gene>
    <name evidence="12" type="ORF">NDN08_005429</name>
</gene>
<name>A0AAV8V391_9RHOD</name>
<feature type="transmembrane region" description="Helical" evidence="11">
    <location>
        <begin position="935"/>
        <end position="956"/>
    </location>
</feature>
<feature type="transmembrane region" description="Helical" evidence="11">
    <location>
        <begin position="128"/>
        <end position="152"/>
    </location>
</feature>
<evidence type="ECO:0000256" key="8">
    <source>
        <dbReference type="ARBA" id="ARBA00023065"/>
    </source>
</evidence>
<evidence type="ECO:0000256" key="4">
    <source>
        <dbReference type="ARBA" id="ARBA00022692"/>
    </source>
</evidence>
<dbReference type="AlphaFoldDB" id="A0AAV8V391"/>
<feature type="region of interest" description="Disordered" evidence="10">
    <location>
        <begin position="1034"/>
        <end position="1066"/>
    </location>
</feature>
<evidence type="ECO:0000256" key="5">
    <source>
        <dbReference type="ARBA" id="ARBA00022842"/>
    </source>
</evidence>
<feature type="compositionally biased region" description="Basic and acidic residues" evidence="10">
    <location>
        <begin position="1057"/>
        <end position="1066"/>
    </location>
</feature>
<feature type="transmembrane region" description="Helical" evidence="11">
    <location>
        <begin position="617"/>
        <end position="640"/>
    </location>
</feature>
<feature type="transmembrane region" description="Helical" evidence="11">
    <location>
        <begin position="748"/>
        <end position="772"/>
    </location>
</feature>
<feature type="transmembrane region" description="Helical" evidence="11">
    <location>
        <begin position="206"/>
        <end position="224"/>
    </location>
</feature>
<feature type="transmembrane region" description="Helical" evidence="11">
    <location>
        <begin position="245"/>
        <end position="271"/>
    </location>
</feature>
<evidence type="ECO:0000256" key="1">
    <source>
        <dbReference type="ARBA" id="ARBA00004127"/>
    </source>
</evidence>
<keyword evidence="6" id="KW-1278">Translocase</keyword>
<dbReference type="Pfam" id="PF03030">
    <property type="entry name" value="H_PPase"/>
    <property type="match status" value="1"/>
</dbReference>
<keyword evidence="5" id="KW-0460">Magnesium</keyword>
<keyword evidence="8" id="KW-0406">Ion transport</keyword>
<evidence type="ECO:0000256" key="3">
    <source>
        <dbReference type="ARBA" id="ARBA00022448"/>
    </source>
</evidence>
<feature type="region of interest" description="Disordered" evidence="10">
    <location>
        <begin position="1"/>
        <end position="35"/>
    </location>
</feature>
<evidence type="ECO:0000256" key="6">
    <source>
        <dbReference type="ARBA" id="ARBA00022967"/>
    </source>
</evidence>
<feature type="transmembrane region" description="Helical" evidence="11">
    <location>
        <begin position="553"/>
        <end position="574"/>
    </location>
</feature>
<dbReference type="PANTHER" id="PTHR31998">
    <property type="entry name" value="K(+)-INSENSITIVE PYROPHOSPHATE-ENERGIZED PROTON PUMP"/>
    <property type="match status" value="1"/>
</dbReference>
<evidence type="ECO:0000313" key="12">
    <source>
        <dbReference type="EMBL" id="KAJ8908724.1"/>
    </source>
</evidence>
<feature type="transmembrane region" description="Helical" evidence="11">
    <location>
        <begin position="277"/>
        <end position="294"/>
    </location>
</feature>
<evidence type="ECO:0000256" key="7">
    <source>
        <dbReference type="ARBA" id="ARBA00022989"/>
    </source>
</evidence>
<feature type="transmembrane region" description="Helical" evidence="11">
    <location>
        <begin position="913"/>
        <end position="929"/>
    </location>
</feature>
<feature type="transmembrane region" description="Helical" evidence="11">
    <location>
        <begin position="466"/>
        <end position="489"/>
    </location>
</feature>
<keyword evidence="4 11" id="KW-0812">Transmembrane</keyword>
<sequence>MEDPPAPIPPPPGVDDEEVDPDFVPKPPDADHAIGEKGFVPAWDLKYDEDEEEGEYEVDLKALRDTGTTSIILIVFLVFWVLITLFFLVWLGLAANCQIEGICTTIDQSTNPDAGYLFETFPFIIPSVYIWAAMTAAALGYVVVCLYAINVIRQDCGTPRMVEIASYIREGSVEFLRREYAFLIILILALLLLTGFGINWRLAVCLLIGAILSGVTGYIGMSIATRGNVRTSAMSAIGIEDGLNIAFRSGAVMGLAVVSTGLGGLSASYLLLRDVRALAGFSAGASSVALFARVGGGIYTKAADVGADLIGKVEAGIPEDDPRNPATIADNVGDNVGDVAGMGADLFESYVGSIVATAILGASLPYYFSNSLALCVANHLYIDETCGPLGFPDGTSYAYFICTNEDFYLTYPFLRTFGSVSLFVAFPFMMGCVGVLTACICTFYVRVPDLSKVKREHWNEKLLLALNLNIAVGAVFVLGGAAGLAWGFFGAGSDFQNNLGFGRPDLPRFVLSSDPDTQCIPNENNIPDGSFIDFDYYRPLDSLLYEYPAPVEVPWRLFLCVILGLLLGVSIGFLTEFSTSGGYWPTKSIAQSGEYGPGAVVIQGLGIGMLSTVAPMLLVLAVIIGTFALFSAYGIAVSAVGMLSTLGITMATDAYGPVADNAGGIAEMAELPPEVRETTDALDALGNTTAATGKGFSNGSAVLTAYALLTALIQDSGLAPDPIELTGTADELPTKILDDTIQISLTDIYVVGAVFIGIMLPYLFGALTMLAVSRAARAIMAEVRHQFNTMPGLREGKPGVRPNHRRCIAISTTSSIREMIAPGMIAILSPLIIGFAFGQQPLVGLLIAAIGSGYMMGILMSNAGGAWDNAKKLVESGFFGEENSKGSEWHKATVAGDTVGDPFKDTSGPSMNILIKLMTTVGLVAISLMRPDLSLWYVGLILFVVVVILAAGLWWINGRDANKKMEEMKSIAADGQIKAPPKVVAKRATGRSVPIDEVVAGSAYEEALNAAGGVSAVNAGVNVDLTNLPGLRGFEDEPGANKDVTINFDDVNDAPPDEARTRDDEV</sequence>
<feature type="transmembrane region" description="Helical" evidence="11">
    <location>
        <begin position="350"/>
        <end position="368"/>
    </location>
</feature>
<feature type="transmembrane region" description="Helical" evidence="11">
    <location>
        <begin position="71"/>
        <end position="91"/>
    </location>
</feature>
<keyword evidence="7 11" id="KW-1133">Transmembrane helix</keyword>
<dbReference type="GO" id="GO:0004427">
    <property type="term" value="F:inorganic diphosphate phosphatase activity"/>
    <property type="evidence" value="ECO:0007669"/>
    <property type="project" value="InterPro"/>
</dbReference>
<dbReference type="EC" id="7.1.3.1" evidence="2"/>
<organism evidence="12 13">
    <name type="scientific">Rhodosorus marinus</name>
    <dbReference type="NCBI Taxonomy" id="101924"/>
    <lineage>
        <taxon>Eukaryota</taxon>
        <taxon>Rhodophyta</taxon>
        <taxon>Stylonematophyceae</taxon>
        <taxon>Stylonematales</taxon>
        <taxon>Stylonemataceae</taxon>
        <taxon>Rhodosorus</taxon>
    </lineage>
</organism>
<feature type="transmembrane region" description="Helical" evidence="11">
    <location>
        <begin position="180"/>
        <end position="200"/>
    </location>
</feature>
<dbReference type="GO" id="GO:0009678">
    <property type="term" value="F:diphosphate hydrolysis-driven proton transmembrane transporter activity"/>
    <property type="evidence" value="ECO:0007669"/>
    <property type="project" value="UniProtKB-EC"/>
</dbReference>
<dbReference type="HAMAP" id="MF_01129">
    <property type="entry name" value="PPase_energized_pump"/>
    <property type="match status" value="1"/>
</dbReference>
<dbReference type="InterPro" id="IPR004131">
    <property type="entry name" value="PPase-energised_H-pump"/>
</dbReference>
<reference evidence="12 13" key="1">
    <citation type="journal article" date="2023" name="Nat. Commun.">
        <title>Origin of minicircular mitochondrial genomes in red algae.</title>
        <authorList>
            <person name="Lee Y."/>
            <person name="Cho C.H."/>
            <person name="Lee Y.M."/>
            <person name="Park S.I."/>
            <person name="Yang J.H."/>
            <person name="West J.A."/>
            <person name="Bhattacharya D."/>
            <person name="Yoon H.S."/>
        </authorList>
    </citation>
    <scope>NUCLEOTIDE SEQUENCE [LARGE SCALE GENOMIC DNA]</scope>
    <source>
        <strain evidence="12 13">CCMP1338</strain>
        <tissue evidence="12">Whole cell</tissue>
    </source>
</reference>
<feature type="transmembrane region" description="Helical" evidence="11">
    <location>
        <begin position="420"/>
        <end position="445"/>
    </location>
</feature>
<evidence type="ECO:0000256" key="2">
    <source>
        <dbReference type="ARBA" id="ARBA00013242"/>
    </source>
</evidence>
<comment type="caution">
    <text evidence="12">The sequence shown here is derived from an EMBL/GenBank/DDBJ whole genome shotgun (WGS) entry which is preliminary data.</text>
</comment>
<proteinExistence type="inferred from homology"/>
<dbReference type="EMBL" id="JAMWBK010000001">
    <property type="protein sequence ID" value="KAJ8908724.1"/>
    <property type="molecule type" value="Genomic_DNA"/>
</dbReference>
<dbReference type="GO" id="GO:0012505">
    <property type="term" value="C:endomembrane system"/>
    <property type="evidence" value="ECO:0007669"/>
    <property type="project" value="UniProtKB-SubCell"/>
</dbReference>
<dbReference type="Proteomes" id="UP001157974">
    <property type="component" value="Unassembled WGS sequence"/>
</dbReference>
<accession>A0AAV8V391</accession>
<keyword evidence="13" id="KW-1185">Reference proteome</keyword>
<evidence type="ECO:0000256" key="9">
    <source>
        <dbReference type="ARBA" id="ARBA00023136"/>
    </source>
</evidence>
<evidence type="ECO:0000313" key="13">
    <source>
        <dbReference type="Proteomes" id="UP001157974"/>
    </source>
</evidence>
<feature type="compositionally biased region" description="Pro residues" evidence="10">
    <location>
        <begin position="1"/>
        <end position="13"/>
    </location>
</feature>
<keyword evidence="9 11" id="KW-0472">Membrane</keyword>
<feature type="transmembrane region" description="Helical" evidence="11">
    <location>
        <begin position="843"/>
        <end position="863"/>
    </location>
</feature>
<protein>
    <recommendedName>
        <fullName evidence="2">H(+)-exporting diphosphatase</fullName>
        <ecNumber evidence="2">7.1.3.1</ecNumber>
    </recommendedName>
</protein>
<feature type="transmembrane region" description="Helical" evidence="11">
    <location>
        <begin position="819"/>
        <end position="837"/>
    </location>
</feature>
<evidence type="ECO:0000256" key="11">
    <source>
        <dbReference type="SAM" id="Phobius"/>
    </source>
</evidence>
<keyword evidence="3" id="KW-0813">Transport</keyword>